<dbReference type="STRING" id="1120918.SAMN05216249_10389"/>
<dbReference type="Gene3D" id="3.20.20.210">
    <property type="match status" value="1"/>
</dbReference>
<evidence type="ECO:0000313" key="2">
    <source>
        <dbReference type="EMBL" id="SFA83774.1"/>
    </source>
</evidence>
<dbReference type="GO" id="GO:0006779">
    <property type="term" value="P:porphyrin-containing compound biosynthetic process"/>
    <property type="evidence" value="ECO:0007669"/>
    <property type="project" value="InterPro"/>
</dbReference>
<dbReference type="RefSeq" id="WP_092870525.1">
    <property type="nucleotide sequence ID" value="NZ_FOJY01000003.1"/>
</dbReference>
<dbReference type="InterPro" id="IPR052024">
    <property type="entry name" value="Methanogen_methyltrans"/>
</dbReference>
<accession>A0A1I0W5B9</accession>
<keyword evidence="3" id="KW-1185">Reference proteome</keyword>
<dbReference type="InterPro" id="IPR000257">
    <property type="entry name" value="Uroporphyrinogen_deCOase"/>
</dbReference>
<dbReference type="Proteomes" id="UP000198838">
    <property type="component" value="Unassembled WGS sequence"/>
</dbReference>
<reference evidence="2 3" key="1">
    <citation type="submission" date="2016-10" db="EMBL/GenBank/DDBJ databases">
        <authorList>
            <person name="de Groot N.N."/>
        </authorList>
    </citation>
    <scope>NUCLEOTIDE SEQUENCE [LARGE SCALE GENOMIC DNA]</scope>
    <source>
        <strain evidence="2 3">DSM 5522</strain>
    </source>
</reference>
<dbReference type="PANTHER" id="PTHR47099:SF1">
    <property type="entry name" value="METHYLCOBAMIDE:COM METHYLTRANSFERASE MTBA"/>
    <property type="match status" value="1"/>
</dbReference>
<proteinExistence type="predicted"/>
<dbReference type="OrthoDB" id="9815759at2"/>
<gene>
    <name evidence="2" type="ORF">SAMN05216249_10389</name>
</gene>
<protein>
    <submittedName>
        <fullName evidence="2">Uroporphyrinogen decarboxylase (URO-D)</fullName>
    </submittedName>
</protein>
<name>A0A1I0W5B9_9FIRM</name>
<dbReference type="InterPro" id="IPR038071">
    <property type="entry name" value="UROD/MetE-like_sf"/>
</dbReference>
<dbReference type="AlphaFoldDB" id="A0A1I0W5B9"/>
<dbReference type="GO" id="GO:0004853">
    <property type="term" value="F:uroporphyrinogen decarboxylase activity"/>
    <property type="evidence" value="ECO:0007669"/>
    <property type="project" value="InterPro"/>
</dbReference>
<dbReference type="EMBL" id="FOJY01000003">
    <property type="protein sequence ID" value="SFA83774.1"/>
    <property type="molecule type" value="Genomic_DNA"/>
</dbReference>
<evidence type="ECO:0000259" key="1">
    <source>
        <dbReference type="Pfam" id="PF01208"/>
    </source>
</evidence>
<organism evidence="2 3">
    <name type="scientific">Acetitomaculum ruminis DSM 5522</name>
    <dbReference type="NCBI Taxonomy" id="1120918"/>
    <lineage>
        <taxon>Bacteria</taxon>
        <taxon>Bacillati</taxon>
        <taxon>Bacillota</taxon>
        <taxon>Clostridia</taxon>
        <taxon>Lachnospirales</taxon>
        <taxon>Lachnospiraceae</taxon>
        <taxon>Acetitomaculum</taxon>
    </lineage>
</organism>
<dbReference type="SUPFAM" id="SSF51726">
    <property type="entry name" value="UROD/MetE-like"/>
    <property type="match status" value="1"/>
</dbReference>
<dbReference type="PANTHER" id="PTHR47099">
    <property type="entry name" value="METHYLCOBAMIDE:COM METHYLTRANSFERASE MTBA"/>
    <property type="match status" value="1"/>
</dbReference>
<dbReference type="Pfam" id="PF01208">
    <property type="entry name" value="URO-D"/>
    <property type="match status" value="1"/>
</dbReference>
<evidence type="ECO:0000313" key="3">
    <source>
        <dbReference type="Proteomes" id="UP000198838"/>
    </source>
</evidence>
<sequence length="348" mass="39916">MMNARENLDAVIFQEKEPDRFSNNYEAVQLTFYPFYMHNATPKYGEENVVDAWGVTNSWPEGTPGAFPVHTPDKVVIKDFEEWDKYLKAPSTEWPAEEWKIFVDQYNAMDRSKSYVAPFVAPGIFERMHHCGKIDEVCMALAMYPDECHDMIKYILDWEMKIAEHICENIKPDSLFHHDDWGSMTSTFMSPAMFEEFFVDAYKELYGYYHDHGCKVIFHHSDSYGATLVPDMIEMGINVWQGCMASNDIPEMVKKYGDKITFMGGFDGAMVDTPDWSPEKIKETTYKVLDEVGTTKGFIPCIAQGGPGSVYKGVYDALVKAIDDYNVEKFGCDRAEIEAGRLDLQIMF</sequence>
<feature type="domain" description="Uroporphyrinogen decarboxylase (URO-D)" evidence="1">
    <location>
        <begin position="134"/>
        <end position="324"/>
    </location>
</feature>